<evidence type="ECO:0000256" key="8">
    <source>
        <dbReference type="ARBA" id="ARBA00022723"/>
    </source>
</evidence>
<dbReference type="SUPFAM" id="SSF57850">
    <property type="entry name" value="RING/U-box"/>
    <property type="match status" value="1"/>
</dbReference>
<keyword evidence="6" id="KW-0808">Transferase</keyword>
<reference evidence="19 20" key="1">
    <citation type="journal article" date="2021" name="Environ. Microbiol.">
        <title>Gene family expansions and transcriptome signatures uncover fungal adaptations to wood decay.</title>
        <authorList>
            <person name="Hage H."/>
            <person name="Miyauchi S."/>
            <person name="Viragh M."/>
            <person name="Drula E."/>
            <person name="Min B."/>
            <person name="Chaduli D."/>
            <person name="Navarro D."/>
            <person name="Favel A."/>
            <person name="Norest M."/>
            <person name="Lesage-Meessen L."/>
            <person name="Balint B."/>
            <person name="Merenyi Z."/>
            <person name="de Eugenio L."/>
            <person name="Morin E."/>
            <person name="Martinez A.T."/>
            <person name="Baldrian P."/>
            <person name="Stursova M."/>
            <person name="Martinez M.J."/>
            <person name="Novotny C."/>
            <person name="Magnuson J.K."/>
            <person name="Spatafora J.W."/>
            <person name="Maurice S."/>
            <person name="Pangilinan J."/>
            <person name="Andreopoulos W."/>
            <person name="LaButti K."/>
            <person name="Hundley H."/>
            <person name="Na H."/>
            <person name="Kuo A."/>
            <person name="Barry K."/>
            <person name="Lipzen A."/>
            <person name="Henrissat B."/>
            <person name="Riley R."/>
            <person name="Ahrendt S."/>
            <person name="Nagy L.G."/>
            <person name="Grigoriev I.V."/>
            <person name="Martin F."/>
            <person name="Rosso M.N."/>
        </authorList>
    </citation>
    <scope>NUCLEOTIDE SEQUENCE [LARGE SCALE GENOMIC DNA]</scope>
    <source>
        <strain evidence="19 20">CIRM-BRFM 1785</strain>
    </source>
</reference>
<evidence type="ECO:0000256" key="9">
    <source>
        <dbReference type="ARBA" id="ARBA00022771"/>
    </source>
</evidence>
<organism evidence="19 20">
    <name type="scientific">Rhodofomes roseus</name>
    <dbReference type="NCBI Taxonomy" id="34475"/>
    <lineage>
        <taxon>Eukaryota</taxon>
        <taxon>Fungi</taxon>
        <taxon>Dikarya</taxon>
        <taxon>Basidiomycota</taxon>
        <taxon>Agaricomycotina</taxon>
        <taxon>Agaricomycetes</taxon>
        <taxon>Polyporales</taxon>
        <taxon>Rhodofomes</taxon>
    </lineage>
</organism>
<feature type="compositionally biased region" description="Basic and acidic residues" evidence="16">
    <location>
        <begin position="633"/>
        <end position="646"/>
    </location>
</feature>
<dbReference type="PANTHER" id="PTHR22763">
    <property type="entry name" value="RING ZINC FINGER PROTEIN"/>
    <property type="match status" value="1"/>
</dbReference>
<keyword evidence="13 17" id="KW-1133">Transmembrane helix</keyword>
<evidence type="ECO:0000256" key="11">
    <source>
        <dbReference type="ARBA" id="ARBA00022824"/>
    </source>
</evidence>
<protein>
    <recommendedName>
        <fullName evidence="5">RING-type E3 ubiquitin transferase</fullName>
        <ecNumber evidence="5">2.3.2.27</ecNumber>
    </recommendedName>
</protein>
<feature type="transmembrane region" description="Helical" evidence="17">
    <location>
        <begin position="62"/>
        <end position="80"/>
    </location>
</feature>
<gene>
    <name evidence="19" type="ORF">C8Q71DRAFT_784267</name>
</gene>
<feature type="compositionally biased region" description="Low complexity" evidence="16">
    <location>
        <begin position="808"/>
        <end position="825"/>
    </location>
</feature>
<keyword evidence="14 17" id="KW-0472">Membrane</keyword>
<dbReference type="PROSITE" id="PS50089">
    <property type="entry name" value="ZF_RING_2"/>
    <property type="match status" value="1"/>
</dbReference>
<dbReference type="InterPro" id="IPR058051">
    <property type="entry name" value="Znf_RING_synoviolin"/>
</dbReference>
<comment type="caution">
    <text evidence="19">The sequence shown here is derived from an EMBL/GenBank/DDBJ whole genome shotgun (WGS) entry which is preliminary data.</text>
</comment>
<feature type="domain" description="RING-type" evidence="18">
    <location>
        <begin position="321"/>
        <end position="385"/>
    </location>
</feature>
<dbReference type="SMART" id="SM00184">
    <property type="entry name" value="RING"/>
    <property type="match status" value="1"/>
</dbReference>
<evidence type="ECO:0000313" key="20">
    <source>
        <dbReference type="Proteomes" id="UP000814176"/>
    </source>
</evidence>
<dbReference type="InterPro" id="IPR050731">
    <property type="entry name" value="HRD1_E3_ubiq-ligases"/>
</dbReference>
<keyword evidence="8" id="KW-0479">Metal-binding</keyword>
<keyword evidence="11" id="KW-0256">Endoplasmic reticulum</keyword>
<dbReference type="RefSeq" id="XP_047773993.1">
    <property type="nucleotide sequence ID" value="XM_047925023.1"/>
</dbReference>
<evidence type="ECO:0000256" key="7">
    <source>
        <dbReference type="ARBA" id="ARBA00022692"/>
    </source>
</evidence>
<dbReference type="PANTHER" id="PTHR22763:SF184">
    <property type="entry name" value="E3 UBIQUITIN-PROTEIN LIGASE SYNOVIOLIN"/>
    <property type="match status" value="1"/>
</dbReference>
<dbReference type="Pfam" id="PF25563">
    <property type="entry name" value="TPR_SYVN1_N"/>
    <property type="match status" value="1"/>
</dbReference>
<comment type="catalytic activity">
    <reaction evidence="1">
        <text>S-ubiquitinyl-[E2 ubiquitin-conjugating enzyme]-L-cysteine + [acceptor protein]-L-lysine = [E2 ubiquitin-conjugating enzyme]-L-cysteine + N(6)-ubiquitinyl-[acceptor protein]-L-lysine.</text>
        <dbReference type="EC" id="2.3.2.27"/>
    </reaction>
</comment>
<evidence type="ECO:0000256" key="1">
    <source>
        <dbReference type="ARBA" id="ARBA00000900"/>
    </source>
</evidence>
<feature type="transmembrane region" description="Helical" evidence="17">
    <location>
        <begin position="160"/>
        <end position="179"/>
    </location>
</feature>
<feature type="compositionally biased region" description="Polar residues" evidence="16">
    <location>
        <begin position="671"/>
        <end position="708"/>
    </location>
</feature>
<keyword evidence="20" id="KW-1185">Reference proteome</keyword>
<feature type="region of interest" description="Disordered" evidence="16">
    <location>
        <begin position="444"/>
        <end position="497"/>
    </location>
</feature>
<dbReference type="GeneID" id="72005755"/>
<proteinExistence type="inferred from homology"/>
<comment type="pathway">
    <text evidence="3">Protein modification; protein ubiquitination.</text>
</comment>
<dbReference type="InterPro" id="IPR001841">
    <property type="entry name" value="Znf_RING"/>
</dbReference>
<evidence type="ECO:0000256" key="17">
    <source>
        <dbReference type="SAM" id="Phobius"/>
    </source>
</evidence>
<feature type="compositionally biased region" description="Low complexity" evidence="16">
    <location>
        <begin position="605"/>
        <end position="628"/>
    </location>
</feature>
<dbReference type="Gene3D" id="3.30.40.10">
    <property type="entry name" value="Zinc/RING finger domain, C3HC4 (zinc finger)"/>
    <property type="match status" value="1"/>
</dbReference>
<feature type="compositionally biased region" description="Low complexity" evidence="16">
    <location>
        <begin position="766"/>
        <end position="797"/>
    </location>
</feature>
<comment type="subcellular location">
    <subcellularLocation>
        <location evidence="2">Endoplasmic reticulum membrane</location>
        <topology evidence="2">Multi-pass membrane protein</topology>
    </subcellularLocation>
</comment>
<comment type="similarity">
    <text evidence="4">Belongs to the HRD1 family.</text>
</comment>
<evidence type="ECO:0000256" key="13">
    <source>
        <dbReference type="ARBA" id="ARBA00022989"/>
    </source>
</evidence>
<feature type="transmembrane region" description="Helical" evidence="17">
    <location>
        <begin position="23"/>
        <end position="42"/>
    </location>
</feature>
<dbReference type="InterPro" id="IPR057992">
    <property type="entry name" value="TPR_SYVN1_N"/>
</dbReference>
<evidence type="ECO:0000256" key="12">
    <source>
        <dbReference type="ARBA" id="ARBA00022833"/>
    </source>
</evidence>
<dbReference type="Pfam" id="PF12678">
    <property type="entry name" value="zf-rbx1"/>
    <property type="match status" value="1"/>
</dbReference>
<evidence type="ECO:0000256" key="14">
    <source>
        <dbReference type="ARBA" id="ARBA00023136"/>
    </source>
</evidence>
<feature type="transmembrane region" description="Helical" evidence="17">
    <location>
        <begin position="199"/>
        <end position="220"/>
    </location>
</feature>
<dbReference type="InterPro" id="IPR024766">
    <property type="entry name" value="Znf_RING_H2"/>
</dbReference>
<evidence type="ECO:0000256" key="10">
    <source>
        <dbReference type="ARBA" id="ARBA00022786"/>
    </source>
</evidence>
<feature type="compositionally biased region" description="Polar residues" evidence="16">
    <location>
        <begin position="570"/>
        <end position="580"/>
    </location>
</feature>
<name>A0ABQ8K203_9APHY</name>
<dbReference type="Proteomes" id="UP000814176">
    <property type="component" value="Unassembled WGS sequence"/>
</dbReference>
<feature type="transmembrane region" description="Helical" evidence="17">
    <location>
        <begin position="240"/>
        <end position="269"/>
    </location>
</feature>
<dbReference type="EC" id="2.3.2.27" evidence="5"/>
<feature type="compositionally biased region" description="Low complexity" evidence="16">
    <location>
        <begin position="522"/>
        <end position="535"/>
    </location>
</feature>
<keyword evidence="10" id="KW-0833">Ubl conjugation pathway</keyword>
<keyword evidence="9 15" id="KW-0863">Zinc-finger</keyword>
<evidence type="ECO:0000256" key="4">
    <source>
        <dbReference type="ARBA" id="ARBA00010089"/>
    </source>
</evidence>
<evidence type="ECO:0000259" key="18">
    <source>
        <dbReference type="PROSITE" id="PS50089"/>
    </source>
</evidence>
<dbReference type="EMBL" id="JADCUA010000029">
    <property type="protein sequence ID" value="KAH9830732.1"/>
    <property type="molecule type" value="Genomic_DNA"/>
</dbReference>
<feature type="region of interest" description="Disordered" evidence="16">
    <location>
        <begin position="666"/>
        <end position="708"/>
    </location>
</feature>
<feature type="region of interest" description="Disordered" evidence="16">
    <location>
        <begin position="513"/>
        <end position="647"/>
    </location>
</feature>
<accession>A0ABQ8K203</accession>
<sequence>MPLNDLVRQRLQPLTSLVTSNRIVLYCVLSVLLLVGTIANACRSYSNFYSVTIYLSKSSRSVLVLANTGVLLALGSGRLLQQVFFGPLQAREVERLYDQTWIFVTESLLAFTIFRDDFDIPFVIMFGFLLFVKCFHWLMADRVETMDQITYPGPPLLFHIRMNTLFVLLWAVDLVMFAFAVESTLNHGVNGMVLFASEYAILMASALNSMARYILSVIDYRRARARGGENAPPMENKSMYIFYIELFTDFLKLITYLTFFMLIMTFYGLPLNIIRDVYLTARSFITRLRALIRYHNATRDMDRRYPDATEAELSEMSDRTCIICREEMYSRNAQPQAGEANAEGQAPTYADGPNMTAKKLPCGHIFHFQCLRSWLERQQSCPTCRRTVLETNDQNQNQAQAGGRQAGARPVAPQAGAVPQAGQAPAGVAMGWLNNLLGVPPPGAAAQGHFGNMQGVPPGPAPGQPQPQNFGWPPAQPPLYYQLPPNPHLPPAQPVPPFRGFYGPGGVWQAWGVDPRWFGNGPQQPAPAQAPAQPANTSSNEPTGPSADHRPATQADSTRGDAPPPTPTTSSDAGQPSGSTPRDAAAQAALRRTGLAPPNPTTFDANPSHASTSAASATPPVPAADAPSGQGEGSRRDLNQAGDGRRNIPSLIPLYDLFSRSPPHLAAYTPYGNQHRSPLQAQSQAANSRLSSQIHQGARSSGSTASTHTPLAQLPATLTEQQLARLDHVTREAIDERLRVLEGVSGVVYRCIEELTRVRSVLPAPAHAGPASASASGQAQAQERPAAAPTTETAPREGSSFLRRQHDAVAGSSNGAASAPAVGPAQTPAPAGSESSTLS</sequence>
<evidence type="ECO:0000256" key="16">
    <source>
        <dbReference type="SAM" id="MobiDB-lite"/>
    </source>
</evidence>
<feature type="transmembrane region" description="Helical" evidence="17">
    <location>
        <begin position="120"/>
        <end position="139"/>
    </location>
</feature>
<feature type="region of interest" description="Disordered" evidence="16">
    <location>
        <begin position="766"/>
        <end position="839"/>
    </location>
</feature>
<evidence type="ECO:0000256" key="3">
    <source>
        <dbReference type="ARBA" id="ARBA00004906"/>
    </source>
</evidence>
<evidence type="ECO:0000256" key="15">
    <source>
        <dbReference type="PROSITE-ProRule" id="PRU00175"/>
    </source>
</evidence>
<feature type="region of interest" description="Disordered" evidence="16">
    <location>
        <begin position="396"/>
        <end position="419"/>
    </location>
</feature>
<evidence type="ECO:0000313" key="19">
    <source>
        <dbReference type="EMBL" id="KAH9830732.1"/>
    </source>
</evidence>
<evidence type="ECO:0000256" key="6">
    <source>
        <dbReference type="ARBA" id="ARBA00022679"/>
    </source>
</evidence>
<dbReference type="CDD" id="cd16479">
    <property type="entry name" value="RING-H2_synoviolin"/>
    <property type="match status" value="1"/>
</dbReference>
<evidence type="ECO:0000256" key="5">
    <source>
        <dbReference type="ARBA" id="ARBA00012483"/>
    </source>
</evidence>
<feature type="compositionally biased region" description="Pro residues" evidence="16">
    <location>
        <begin position="484"/>
        <end position="497"/>
    </location>
</feature>
<evidence type="ECO:0000256" key="2">
    <source>
        <dbReference type="ARBA" id="ARBA00004477"/>
    </source>
</evidence>
<keyword evidence="12" id="KW-0862">Zinc</keyword>
<dbReference type="InterPro" id="IPR013083">
    <property type="entry name" value="Znf_RING/FYVE/PHD"/>
</dbReference>
<keyword evidence="7 17" id="KW-0812">Transmembrane</keyword>